<evidence type="ECO:0000313" key="8">
    <source>
        <dbReference type="Proteomes" id="UP000076574"/>
    </source>
</evidence>
<evidence type="ECO:0000256" key="3">
    <source>
        <dbReference type="ARBA" id="ARBA00022989"/>
    </source>
</evidence>
<keyword evidence="2 5" id="KW-0812">Transmembrane</keyword>
<comment type="caution">
    <text evidence="7">The sequence shown here is derived from an EMBL/GenBank/DDBJ whole genome shotgun (WGS) entry which is preliminary data.</text>
</comment>
<name>A0A163YIP5_9BRAD</name>
<feature type="transmembrane region" description="Helical" evidence="5">
    <location>
        <begin position="106"/>
        <end position="128"/>
    </location>
</feature>
<accession>A0A163YIP5</accession>
<dbReference type="STRING" id="943830.A4A58_09060"/>
<evidence type="ECO:0000256" key="5">
    <source>
        <dbReference type="SAM" id="Phobius"/>
    </source>
</evidence>
<sequence length="142" mass="15759">MKSSARSLIATYVVFCVIAMATNLGTQNALNWLLVKQGVADQFRLLVVLAGGTLAGLLIKYVLDKRYIFEDRSHDLNSHARKFSMYTAMGLVTTAIFWIFESVAFFIVPTTTGLMVGGVIGLTIGYVIKYYLDRRFVFEAAA</sequence>
<feature type="transmembrane region" description="Helical" evidence="5">
    <location>
        <begin position="45"/>
        <end position="63"/>
    </location>
</feature>
<evidence type="ECO:0000259" key="6">
    <source>
        <dbReference type="Pfam" id="PF04138"/>
    </source>
</evidence>
<dbReference type="EMBL" id="LVYV01000023">
    <property type="protein sequence ID" value="KZD22198.1"/>
    <property type="molecule type" value="Genomic_DNA"/>
</dbReference>
<dbReference type="NCBIfam" id="NF037976">
    <property type="entry name" value="gtrA_1"/>
    <property type="match status" value="1"/>
</dbReference>
<dbReference type="Proteomes" id="UP000076574">
    <property type="component" value="Unassembled WGS sequence"/>
</dbReference>
<dbReference type="InterPro" id="IPR007267">
    <property type="entry name" value="GtrA_DPMS_TM"/>
</dbReference>
<evidence type="ECO:0000313" key="7">
    <source>
        <dbReference type="EMBL" id="KZD22198.1"/>
    </source>
</evidence>
<keyword evidence="4 5" id="KW-0472">Membrane</keyword>
<organism evidence="7 8">
    <name type="scientific">Tardiphaga robiniae</name>
    <dbReference type="NCBI Taxonomy" id="943830"/>
    <lineage>
        <taxon>Bacteria</taxon>
        <taxon>Pseudomonadati</taxon>
        <taxon>Pseudomonadota</taxon>
        <taxon>Alphaproteobacteria</taxon>
        <taxon>Hyphomicrobiales</taxon>
        <taxon>Nitrobacteraceae</taxon>
        <taxon>Tardiphaga</taxon>
    </lineage>
</organism>
<dbReference type="AlphaFoldDB" id="A0A163YIP5"/>
<dbReference type="RefSeq" id="WP_068734684.1">
    <property type="nucleotide sequence ID" value="NZ_LVYV01000023.1"/>
</dbReference>
<proteinExistence type="predicted"/>
<dbReference type="GO" id="GO:0000271">
    <property type="term" value="P:polysaccharide biosynthetic process"/>
    <property type="evidence" value="ECO:0007669"/>
    <property type="project" value="InterPro"/>
</dbReference>
<protein>
    <recommendedName>
        <fullName evidence="6">GtrA/DPMS transmembrane domain-containing protein</fullName>
    </recommendedName>
</protein>
<keyword evidence="8" id="KW-1185">Reference proteome</keyword>
<keyword evidence="3 5" id="KW-1133">Transmembrane helix</keyword>
<evidence type="ECO:0000256" key="1">
    <source>
        <dbReference type="ARBA" id="ARBA00004141"/>
    </source>
</evidence>
<dbReference type="Pfam" id="PF04138">
    <property type="entry name" value="GtrA_DPMS_TM"/>
    <property type="match status" value="1"/>
</dbReference>
<comment type="subcellular location">
    <subcellularLocation>
        <location evidence="1">Membrane</location>
        <topology evidence="1">Multi-pass membrane protein</topology>
    </subcellularLocation>
</comment>
<dbReference type="GO" id="GO:0016020">
    <property type="term" value="C:membrane"/>
    <property type="evidence" value="ECO:0007669"/>
    <property type="project" value="UniProtKB-SubCell"/>
</dbReference>
<evidence type="ECO:0000256" key="4">
    <source>
        <dbReference type="ARBA" id="ARBA00023136"/>
    </source>
</evidence>
<evidence type="ECO:0000256" key="2">
    <source>
        <dbReference type="ARBA" id="ARBA00022692"/>
    </source>
</evidence>
<feature type="domain" description="GtrA/DPMS transmembrane" evidence="6">
    <location>
        <begin position="12"/>
        <end position="138"/>
    </location>
</feature>
<gene>
    <name evidence="7" type="ORF">A4A58_09060</name>
</gene>
<reference evidence="7 8" key="1">
    <citation type="submission" date="2016-03" db="EMBL/GenBank/DDBJ databases">
        <title>Microsymbionts genomes from the relict species Vavilovia formosa (Stev.) Fed.</title>
        <authorList>
            <person name="Kopat V."/>
            <person name="Chirak E."/>
            <person name="Kimeklis A."/>
            <person name="Andronov E."/>
        </authorList>
    </citation>
    <scope>NUCLEOTIDE SEQUENCE [LARGE SCALE GENOMIC DNA]</scope>
    <source>
        <strain evidence="7 8">Vaf07</strain>
    </source>
</reference>
<feature type="transmembrane region" description="Helical" evidence="5">
    <location>
        <begin position="83"/>
        <end position="100"/>
    </location>
</feature>
<dbReference type="OrthoDB" id="565050at2"/>